<evidence type="ECO:0000313" key="4">
    <source>
        <dbReference type="Proteomes" id="UP000095651"/>
    </source>
</evidence>
<dbReference type="Proteomes" id="UP000095651">
    <property type="component" value="Unassembled WGS sequence"/>
</dbReference>
<evidence type="ECO:0000313" key="6">
    <source>
        <dbReference type="Proteomes" id="UP000261257"/>
    </source>
</evidence>
<protein>
    <submittedName>
        <fullName evidence="1">HEAT repeat-containing protein</fullName>
    </submittedName>
</protein>
<name>A0A174EAV9_9FIRM</name>
<evidence type="ECO:0000313" key="3">
    <source>
        <dbReference type="EMBL" id="RGL98566.1"/>
    </source>
</evidence>
<dbReference type="EMBL" id="CYZE01000005">
    <property type="protein sequence ID" value="CUO33726.1"/>
    <property type="molecule type" value="Genomic_DNA"/>
</dbReference>
<dbReference type="SUPFAM" id="SSF48371">
    <property type="entry name" value="ARM repeat"/>
    <property type="match status" value="1"/>
</dbReference>
<reference evidence="1 4" key="1">
    <citation type="submission" date="2015-09" db="EMBL/GenBank/DDBJ databases">
        <authorList>
            <consortium name="Pathogen Informatics"/>
        </authorList>
    </citation>
    <scope>NUCLEOTIDE SEQUENCE [LARGE SCALE GENOMIC DNA]</scope>
    <source>
        <strain evidence="1 4">2789STDY5608850</strain>
    </source>
</reference>
<evidence type="ECO:0000313" key="5">
    <source>
        <dbReference type="Proteomes" id="UP000261023"/>
    </source>
</evidence>
<dbReference type="InterPro" id="IPR016024">
    <property type="entry name" value="ARM-type_fold"/>
</dbReference>
<dbReference type="GeneID" id="86064498"/>
<sequence>MFGSSKGATTEALEKLVQKGKWDKIKKSYLNSDSETKVHLAEACASAVGDDSSNVLMALLDSPEDEVKVAALKSLAKVGNDHCVSRIQQMIASVPADKTALRGEIQNTLQALRGKQ</sequence>
<dbReference type="OrthoDB" id="1956364at2"/>
<reference evidence="5 6" key="2">
    <citation type="submission" date="2018-08" db="EMBL/GenBank/DDBJ databases">
        <title>A genome reference for cultivated species of the human gut microbiota.</title>
        <authorList>
            <person name="Zou Y."/>
            <person name="Xue W."/>
            <person name="Luo G."/>
        </authorList>
    </citation>
    <scope>NUCLEOTIDE SEQUENCE [LARGE SCALE GENOMIC DNA]</scope>
    <source>
        <strain evidence="2 5">AF19-13AC</strain>
        <strain evidence="3 6">TF05-11AC</strain>
    </source>
</reference>
<evidence type="ECO:0000313" key="2">
    <source>
        <dbReference type="EMBL" id="RGD68436.1"/>
    </source>
</evidence>
<dbReference type="EMBL" id="QTJW01000016">
    <property type="protein sequence ID" value="RGD68436.1"/>
    <property type="molecule type" value="Genomic_DNA"/>
</dbReference>
<dbReference type="RefSeq" id="WP_002600418.1">
    <property type="nucleotide sequence ID" value="NZ_CABIXC010000005.1"/>
</dbReference>
<accession>A0A174EAV9</accession>
<dbReference type="Gene3D" id="1.25.10.10">
    <property type="entry name" value="Leucine-rich Repeat Variant"/>
    <property type="match status" value="1"/>
</dbReference>
<evidence type="ECO:0000313" key="1">
    <source>
        <dbReference type="EMBL" id="CUO33726.1"/>
    </source>
</evidence>
<dbReference type="EMBL" id="QSSQ01000033">
    <property type="protein sequence ID" value="RGL98566.1"/>
    <property type="molecule type" value="Genomic_DNA"/>
</dbReference>
<organism evidence="1 4">
    <name type="scientific">Hungatella hathewayi</name>
    <dbReference type="NCBI Taxonomy" id="154046"/>
    <lineage>
        <taxon>Bacteria</taxon>
        <taxon>Bacillati</taxon>
        <taxon>Bacillota</taxon>
        <taxon>Clostridia</taxon>
        <taxon>Lachnospirales</taxon>
        <taxon>Lachnospiraceae</taxon>
        <taxon>Hungatella</taxon>
    </lineage>
</organism>
<dbReference type="Proteomes" id="UP000261023">
    <property type="component" value="Unassembled WGS sequence"/>
</dbReference>
<gene>
    <name evidence="2" type="ORF">DWX31_21700</name>
    <name evidence="3" type="ORF">DXC39_24090</name>
    <name evidence="1" type="ORF">ERS852407_02536</name>
</gene>
<proteinExistence type="predicted"/>
<dbReference type="InterPro" id="IPR011989">
    <property type="entry name" value="ARM-like"/>
</dbReference>
<dbReference type="AlphaFoldDB" id="A0A174EAV9"/>
<dbReference type="Proteomes" id="UP000261257">
    <property type="component" value="Unassembled WGS sequence"/>
</dbReference>